<name>A0A6I4ZXS1_9BACI</name>
<dbReference type="SUPFAM" id="SSF53335">
    <property type="entry name" value="S-adenosyl-L-methionine-dependent methyltransferases"/>
    <property type="match status" value="1"/>
</dbReference>
<evidence type="ECO:0000259" key="1">
    <source>
        <dbReference type="Pfam" id="PF13649"/>
    </source>
</evidence>
<feature type="domain" description="Methyltransferase" evidence="1">
    <location>
        <begin position="11"/>
        <end position="91"/>
    </location>
</feature>
<dbReference type="EMBL" id="WMEQ01000001">
    <property type="protein sequence ID" value="MYL32553.1"/>
    <property type="molecule type" value="Genomic_DNA"/>
</dbReference>
<dbReference type="OrthoDB" id="9791837at2"/>
<dbReference type="GO" id="GO:0008168">
    <property type="term" value="F:methyltransferase activity"/>
    <property type="evidence" value="ECO:0007669"/>
    <property type="project" value="UniProtKB-KW"/>
</dbReference>
<dbReference type="CDD" id="cd02440">
    <property type="entry name" value="AdoMet_MTases"/>
    <property type="match status" value="1"/>
</dbReference>
<dbReference type="AlphaFoldDB" id="A0A6I4ZXS1"/>
<reference evidence="2 3" key="1">
    <citation type="submission" date="2019-11" db="EMBL/GenBank/DDBJ databases">
        <title>Genome sequences of 17 halophilic strains isolated from different environments.</title>
        <authorList>
            <person name="Furrow R.E."/>
        </authorList>
    </citation>
    <scope>NUCLEOTIDE SEQUENCE [LARGE SCALE GENOMIC DNA]</scope>
    <source>
        <strain evidence="2 3">22514_16_FS</strain>
    </source>
</reference>
<gene>
    <name evidence="2" type="ORF">GLW05_02890</name>
</gene>
<protein>
    <submittedName>
        <fullName evidence="2">Methyltransferase domain-containing protein</fullName>
    </submittedName>
</protein>
<proteinExistence type="predicted"/>
<dbReference type="Pfam" id="PF13649">
    <property type="entry name" value="Methyltransf_25"/>
    <property type="match status" value="1"/>
</dbReference>
<organism evidence="2 3">
    <name type="scientific">Pontibacillus yanchengensis</name>
    <dbReference type="NCBI Taxonomy" id="462910"/>
    <lineage>
        <taxon>Bacteria</taxon>
        <taxon>Bacillati</taxon>
        <taxon>Bacillota</taxon>
        <taxon>Bacilli</taxon>
        <taxon>Bacillales</taxon>
        <taxon>Bacillaceae</taxon>
        <taxon>Pontibacillus</taxon>
    </lineage>
</organism>
<dbReference type="Gene3D" id="3.40.50.150">
    <property type="entry name" value="Vaccinia Virus protein VP39"/>
    <property type="match status" value="1"/>
</dbReference>
<dbReference type="Proteomes" id="UP000468638">
    <property type="component" value="Unassembled WGS sequence"/>
</dbReference>
<dbReference type="InterPro" id="IPR029063">
    <property type="entry name" value="SAM-dependent_MTases_sf"/>
</dbReference>
<dbReference type="GO" id="GO:0032259">
    <property type="term" value="P:methylation"/>
    <property type="evidence" value="ECO:0007669"/>
    <property type="project" value="UniProtKB-KW"/>
</dbReference>
<keyword evidence="2" id="KW-0808">Transferase</keyword>
<sequence length="109" mass="12338">MSFKSSDTDPILDLGCGTGRLARLLVNHGIQLTWELIISRNAIQEATHYVPEATFIEGDVYDQEVIEIIQMYQTLIILEVLEHLEEDIEEVASLPKGSRVVNSKFCTKF</sequence>
<evidence type="ECO:0000313" key="2">
    <source>
        <dbReference type="EMBL" id="MYL32553.1"/>
    </source>
</evidence>
<keyword evidence="2" id="KW-0489">Methyltransferase</keyword>
<accession>A0A6I4ZXS1</accession>
<evidence type="ECO:0000313" key="3">
    <source>
        <dbReference type="Proteomes" id="UP000468638"/>
    </source>
</evidence>
<comment type="caution">
    <text evidence="2">The sequence shown here is derived from an EMBL/GenBank/DDBJ whole genome shotgun (WGS) entry which is preliminary data.</text>
</comment>
<dbReference type="InterPro" id="IPR041698">
    <property type="entry name" value="Methyltransf_25"/>
</dbReference>